<keyword evidence="2" id="KW-1185">Reference proteome</keyword>
<reference evidence="1 2" key="1">
    <citation type="submission" date="2017-07" db="EMBL/GenBank/DDBJ databases">
        <title>The new phylogeny of genus Mycobacterium.</title>
        <authorList>
            <person name="Tortoli E."/>
            <person name="Trovato A."/>
            <person name="Cirillo D.M."/>
        </authorList>
    </citation>
    <scope>NUCLEOTIDE SEQUENCE [LARGE SCALE GENOMIC DNA]</scope>
    <source>
        <strain evidence="1 2">ATCC 33027</strain>
    </source>
</reference>
<evidence type="ECO:0000313" key="2">
    <source>
        <dbReference type="Proteomes" id="UP000216063"/>
    </source>
</evidence>
<dbReference type="Proteomes" id="UP000216063">
    <property type="component" value="Unassembled WGS sequence"/>
</dbReference>
<accession>A0A255DR86</accession>
<name>A0A255DR86_9MYCO</name>
<evidence type="ECO:0000313" key="1">
    <source>
        <dbReference type="EMBL" id="OYN81754.1"/>
    </source>
</evidence>
<proteinExistence type="predicted"/>
<protein>
    <submittedName>
        <fullName evidence="1">Uncharacterized protein</fullName>
    </submittedName>
</protein>
<dbReference type="EMBL" id="NOZR01000003">
    <property type="protein sequence ID" value="OYN81754.1"/>
    <property type="molecule type" value="Genomic_DNA"/>
</dbReference>
<gene>
    <name evidence="1" type="ORF">CG716_05260</name>
</gene>
<dbReference type="AlphaFoldDB" id="A0A255DR86"/>
<organism evidence="1 2">
    <name type="scientific">Mycolicibacterium sphagni</name>
    <dbReference type="NCBI Taxonomy" id="1786"/>
    <lineage>
        <taxon>Bacteria</taxon>
        <taxon>Bacillati</taxon>
        <taxon>Actinomycetota</taxon>
        <taxon>Actinomycetes</taxon>
        <taxon>Mycobacteriales</taxon>
        <taxon>Mycobacteriaceae</taxon>
        <taxon>Mycolicibacterium</taxon>
    </lineage>
</organism>
<comment type="caution">
    <text evidence="1">The sequence shown here is derived from an EMBL/GenBank/DDBJ whole genome shotgun (WGS) entry which is preliminary data.</text>
</comment>
<dbReference type="RefSeq" id="WP_094477127.1">
    <property type="nucleotide sequence ID" value="NZ_NOZR01000003.1"/>
</dbReference>
<sequence length="90" mass="10575">MSDLKAALEQLEAAITDQGPQPDYHRRVMSDVQSSWPTLWQATQNIRKAAHEFDQLKIVIEVLREEIADLRPLVEKCQDKEIELRYWANR</sequence>